<dbReference type="AlphaFoldDB" id="A0A8H5ER52"/>
<comment type="caution">
    <text evidence="3">The sequence shown here is derived from an EMBL/GenBank/DDBJ whole genome shotgun (WGS) entry which is preliminary data.</text>
</comment>
<keyword evidence="7" id="KW-1185">Reference proteome</keyword>
<feature type="compositionally biased region" description="Basic and acidic residues" evidence="1">
    <location>
        <begin position="142"/>
        <end position="161"/>
    </location>
</feature>
<evidence type="ECO:0000313" key="6">
    <source>
        <dbReference type="EMBL" id="KAF5369792.1"/>
    </source>
</evidence>
<dbReference type="Proteomes" id="UP000559256">
    <property type="component" value="Unassembled WGS sequence"/>
</dbReference>
<feature type="region of interest" description="Disordered" evidence="1">
    <location>
        <begin position="139"/>
        <end position="247"/>
    </location>
</feature>
<feature type="compositionally biased region" description="Low complexity" evidence="1">
    <location>
        <begin position="177"/>
        <end position="192"/>
    </location>
</feature>
<sequence length="311" mass="33659">MPISNPNQLVEEFKKSGEFDRLRRELLAEFQKGEGLPSFKRKLEDIGRETIRTKRAAEIDALYLEKDKKLKLRDDLVQDIKRFPVVERAVADMQMFSDSIFLDGIRSSALKILRKDRGEIVESIQDAKSAITQTVQEVDESVTGKDTHNVETAKDTVEVKVKTSPIPTPTLPVNNPSSSSSTHSGSESAAISPINPTASTSAPVYNTGEQNLHVPDIPKSESAHASDSTRIPMLPEPDTKPSHFPSVAPPPVQASIVSHSGFPASASSSSQSAIEGEEASMGIITMPSSSSSLPPVPVKTEFDSPMDVIKG</sequence>
<accession>A0A8H5ER52</accession>
<feature type="domain" description="BOD1/SHG1" evidence="2">
    <location>
        <begin position="8"/>
        <end position="56"/>
    </location>
</feature>
<organism evidence="3 7">
    <name type="scientific">Tetrapyrgos nigripes</name>
    <dbReference type="NCBI Taxonomy" id="182062"/>
    <lineage>
        <taxon>Eukaryota</taxon>
        <taxon>Fungi</taxon>
        <taxon>Dikarya</taxon>
        <taxon>Basidiomycota</taxon>
        <taxon>Agaricomycotina</taxon>
        <taxon>Agaricomycetes</taxon>
        <taxon>Agaricomycetidae</taxon>
        <taxon>Agaricales</taxon>
        <taxon>Marasmiineae</taxon>
        <taxon>Marasmiaceae</taxon>
        <taxon>Tetrapyrgos</taxon>
    </lineage>
</organism>
<evidence type="ECO:0000313" key="7">
    <source>
        <dbReference type="Proteomes" id="UP000559256"/>
    </source>
</evidence>
<feature type="compositionally biased region" description="Polar residues" evidence="1">
    <location>
        <begin position="194"/>
        <end position="210"/>
    </location>
</feature>
<evidence type="ECO:0000256" key="1">
    <source>
        <dbReference type="SAM" id="MobiDB-lite"/>
    </source>
</evidence>
<dbReference type="Pfam" id="PF05205">
    <property type="entry name" value="COMPASS-Shg1"/>
    <property type="match status" value="1"/>
</dbReference>
<dbReference type="EMBL" id="JAACJM010000012">
    <property type="protein sequence ID" value="KAF5369792.1"/>
    <property type="molecule type" value="Genomic_DNA"/>
</dbReference>
<dbReference type="EMBL" id="JAACJM010000647">
    <property type="protein sequence ID" value="KAF5309325.1"/>
    <property type="molecule type" value="Genomic_DNA"/>
</dbReference>
<dbReference type="OrthoDB" id="5579731at2759"/>
<dbReference type="EMBL" id="JAACJM010000088">
    <property type="protein sequence ID" value="KAF5348016.1"/>
    <property type="molecule type" value="Genomic_DNA"/>
</dbReference>
<reference evidence="3 7" key="1">
    <citation type="journal article" date="2020" name="ISME J.">
        <title>Uncovering the hidden diversity of litter-decomposition mechanisms in mushroom-forming fungi.</title>
        <authorList>
            <person name="Floudas D."/>
            <person name="Bentzer J."/>
            <person name="Ahren D."/>
            <person name="Johansson T."/>
            <person name="Persson P."/>
            <person name="Tunlid A."/>
        </authorList>
    </citation>
    <scope>NUCLEOTIDE SEQUENCE [LARGE SCALE GENOMIC DNA]</scope>
    <source>
        <strain evidence="3 7">CBS 291.85</strain>
    </source>
</reference>
<protein>
    <recommendedName>
        <fullName evidence="2">BOD1/SHG1 domain-containing protein</fullName>
    </recommendedName>
</protein>
<proteinExistence type="predicted"/>
<evidence type="ECO:0000313" key="3">
    <source>
        <dbReference type="EMBL" id="KAF5309325.1"/>
    </source>
</evidence>
<evidence type="ECO:0000313" key="4">
    <source>
        <dbReference type="EMBL" id="KAF5344061.1"/>
    </source>
</evidence>
<feature type="region of interest" description="Disordered" evidence="1">
    <location>
        <begin position="285"/>
        <end position="311"/>
    </location>
</feature>
<dbReference type="InterPro" id="IPR055264">
    <property type="entry name" value="BOD1/SHG1_dom"/>
</dbReference>
<gene>
    <name evidence="6" type="ORF">D9758_001374</name>
    <name evidence="4" type="ORF">D9758_008913</name>
    <name evidence="5" type="ORF">D9758_010079</name>
    <name evidence="3" type="ORF">D9758_019012</name>
</gene>
<evidence type="ECO:0000313" key="5">
    <source>
        <dbReference type="EMBL" id="KAF5348016.1"/>
    </source>
</evidence>
<dbReference type="EMBL" id="JAACJM010000129">
    <property type="protein sequence ID" value="KAF5344061.1"/>
    <property type="molecule type" value="Genomic_DNA"/>
</dbReference>
<evidence type="ECO:0000259" key="2">
    <source>
        <dbReference type="Pfam" id="PF05205"/>
    </source>
</evidence>
<name>A0A8H5ER52_9AGAR</name>